<comment type="function">
    <text evidence="18">Component of the centralspindlin complex that serves as a microtubule-dependent and Rho-mediated signaling required for the myosin contractile ring formation during the cell cycle cytokinesis. Essential for cytokinesis in Rho-mediated signaling. Required for the localization of ECT2 to the central spindle. Plus-end-directed motor enzyme that moves antiparallel microtubules in vitro.</text>
</comment>
<evidence type="ECO:0000259" key="24">
    <source>
        <dbReference type="PROSITE" id="PS50067"/>
    </source>
</evidence>
<comment type="caution">
    <text evidence="25">The sequence shown here is derived from an EMBL/GenBank/DDBJ whole genome shotgun (WGS) entry which is preliminary data.</text>
</comment>
<dbReference type="PROSITE" id="PS00411">
    <property type="entry name" value="KINESIN_MOTOR_1"/>
    <property type="match status" value="1"/>
</dbReference>
<dbReference type="FunFam" id="2.60.40.4330:FF:000001">
    <property type="entry name" value="Kinesin-like protein"/>
    <property type="match status" value="1"/>
</dbReference>
<keyword evidence="12" id="KW-0832">Ubl conjugation</keyword>
<comment type="subcellular location">
    <subcellularLocation>
        <location evidence="2">Cytoplasm</location>
        <location evidence="2">Cytoskeleton</location>
        <location evidence="2">Spindle</location>
    </subcellularLocation>
    <subcellularLocation>
        <location evidence="3">Midbody</location>
        <location evidence="3">Midbody ring</location>
    </subcellularLocation>
    <subcellularLocation>
        <location evidence="1">Nucleus</location>
    </subcellularLocation>
</comment>
<evidence type="ECO:0000256" key="6">
    <source>
        <dbReference type="ARBA" id="ARBA00022553"/>
    </source>
</evidence>
<keyword evidence="11 21" id="KW-0067">ATP-binding</keyword>
<keyword evidence="8 21" id="KW-0493">Microtubule</keyword>
<feature type="domain" description="Kinesin motor" evidence="24">
    <location>
        <begin position="1"/>
        <end position="315"/>
    </location>
</feature>
<comment type="subunit">
    <text evidence="19">Heterotetramer of two molecules each of RACGAP1 and KIF23. Found in the centralspindlin complex. Interacts with RACGAP1; the interaction is direct. Interacts with ECT2 and PRC1. Interacts with ANXA11 during cytokinesis. Interacts with BIRC6/bruce and USP8/UBPY. Interacts with ARF6, forming heterodimers and heterotetramers.</text>
</comment>
<evidence type="ECO:0000256" key="12">
    <source>
        <dbReference type="ARBA" id="ARBA00022843"/>
    </source>
</evidence>
<dbReference type="STRING" id="299123.ENSLSDP00000025937"/>
<dbReference type="InterPro" id="IPR032384">
    <property type="entry name" value="Kif23_Arf-bd"/>
</dbReference>
<evidence type="ECO:0000256" key="21">
    <source>
        <dbReference type="RuleBase" id="RU000394"/>
    </source>
</evidence>
<dbReference type="InterPro" id="IPR001752">
    <property type="entry name" value="Kinesin_motor_dom"/>
</dbReference>
<name>A0A218UCV7_9PASE</name>
<dbReference type="InterPro" id="IPR019821">
    <property type="entry name" value="Kinesin_motor_CS"/>
</dbReference>
<evidence type="ECO:0000256" key="11">
    <source>
        <dbReference type="ARBA" id="ARBA00022840"/>
    </source>
</evidence>
<dbReference type="PRINTS" id="PR00380">
    <property type="entry name" value="KINESINHEAVY"/>
</dbReference>
<feature type="coiled-coil region" evidence="22">
    <location>
        <begin position="432"/>
        <end position="508"/>
    </location>
</feature>
<feature type="non-terminal residue" evidence="25">
    <location>
        <position position="699"/>
    </location>
</feature>
<feature type="compositionally biased region" description="Basic and acidic residues" evidence="23">
    <location>
        <begin position="581"/>
        <end position="591"/>
    </location>
</feature>
<dbReference type="GO" id="GO:0005524">
    <property type="term" value="F:ATP binding"/>
    <property type="evidence" value="ECO:0007669"/>
    <property type="project" value="UniProtKB-KW"/>
</dbReference>
<evidence type="ECO:0000256" key="18">
    <source>
        <dbReference type="ARBA" id="ARBA00058317"/>
    </source>
</evidence>
<dbReference type="Gene3D" id="2.60.40.4330">
    <property type="entry name" value="Kinesin-like protein Kif23, Arf6-interacting domain"/>
    <property type="match status" value="1"/>
</dbReference>
<evidence type="ECO:0000256" key="16">
    <source>
        <dbReference type="ARBA" id="ARBA00023242"/>
    </source>
</evidence>
<dbReference type="GO" id="GO:0051256">
    <property type="term" value="P:mitotic spindle midzone assembly"/>
    <property type="evidence" value="ECO:0007669"/>
    <property type="project" value="TreeGrafter"/>
</dbReference>
<gene>
    <name evidence="25" type="primary">KIF23</name>
    <name evidence="25" type="ORF">RLOC_00013570</name>
</gene>
<feature type="region of interest" description="Disordered" evidence="23">
    <location>
        <begin position="535"/>
        <end position="599"/>
    </location>
</feature>
<feature type="region of interest" description="Disordered" evidence="23">
    <location>
        <begin position="658"/>
        <end position="699"/>
    </location>
</feature>
<dbReference type="GO" id="GO:0005819">
    <property type="term" value="C:spindle"/>
    <property type="evidence" value="ECO:0007669"/>
    <property type="project" value="UniProtKB-SubCell"/>
</dbReference>
<dbReference type="GO" id="GO:0003777">
    <property type="term" value="F:microtubule motor activity"/>
    <property type="evidence" value="ECO:0007669"/>
    <property type="project" value="InterPro"/>
</dbReference>
<dbReference type="Pfam" id="PF16540">
    <property type="entry name" value="MKLP1_Arf_bdg"/>
    <property type="match status" value="1"/>
</dbReference>
<evidence type="ECO:0000256" key="7">
    <source>
        <dbReference type="ARBA" id="ARBA00022618"/>
    </source>
</evidence>
<keyword evidence="6" id="KW-0597">Phosphoprotein</keyword>
<dbReference type="GO" id="GO:0008017">
    <property type="term" value="F:microtubule binding"/>
    <property type="evidence" value="ECO:0007669"/>
    <property type="project" value="InterPro"/>
</dbReference>
<keyword evidence="14 21" id="KW-0505">Motor protein</keyword>
<keyword evidence="15" id="KW-0206">Cytoskeleton</keyword>
<sequence>MTGSPGDGGLLPRCLAMIFNSIGPFQAKRFVFKLDDKNGVDVQSEVEALLERQRREALPTPKTPAGKRQLDPEFADMIDAQDRCRAEEVDEDNVYGVFVSYIEIYNNYIYDLLEEAPCDSIKPKPPQSKILREDQNHNMYVMGCTEVEVKSTEEAFEVFWRGQKKRRIANTQLNRESSRSHSVFIIKLAQAPLDADGDNVLQEKEQITLSQLSLVDLAGSERTNRTKAEGNRLREAGNINQSLMTLRTCIEVLRENQLYGTNKMVPYRDSKLTHLFKNYFDGEGKVRMIVCVNPKAEDYEESLVNSLFPFPPALLFLFFPGFLYSKRFFHGPASFPLEFSHPADGFSHPTGPEEPSPAELFFQSFPPLPSCELLDINDDQTLPKLIEALEQRHKMRQMLAEEFAKNVLAFKTMLQEFDSSVASKENYIQGKLAEKEKTITGQRSELERLEKKIKTLEYKIEILEKTATIYEEDKRNLQQELESKSQKLQRQASDKRRLEARLQGMVAETSLKWEKECMQNKLWVKDEKLKQLKAIVTEPRAERPERPSREREREKALPRSVSPSPAPAAPVAPLRPRRSRSAGERWVDHRPPSHVPTETLLQPRVPRAITVEAPSERALARCDRYLLTHQELASDGEIQTKLIKGDVFKTRGGGQAVQFTDIETLKQESPTGRKRRSSPPDPDPAGDAADSEWTDVETR</sequence>
<dbReference type="AlphaFoldDB" id="A0A218UCV7"/>
<feature type="compositionally biased region" description="Basic and acidic residues" evidence="23">
    <location>
        <begin position="539"/>
        <end position="557"/>
    </location>
</feature>
<keyword evidence="7" id="KW-0132">Cell division</keyword>
<keyword evidence="17" id="KW-0131">Cell cycle</keyword>
<dbReference type="GO" id="GO:0051301">
    <property type="term" value="P:cell division"/>
    <property type="evidence" value="ECO:0007669"/>
    <property type="project" value="UniProtKB-KW"/>
</dbReference>
<dbReference type="EMBL" id="MUZQ01000419">
    <property type="protein sequence ID" value="OWK51617.1"/>
    <property type="molecule type" value="Genomic_DNA"/>
</dbReference>
<comment type="similarity">
    <text evidence="20 21">Belongs to the TRAFAC class myosin-kinesin ATPase superfamily. Kinesin family.</text>
</comment>
<evidence type="ECO:0000256" key="2">
    <source>
        <dbReference type="ARBA" id="ARBA00004186"/>
    </source>
</evidence>
<evidence type="ECO:0000256" key="14">
    <source>
        <dbReference type="ARBA" id="ARBA00023175"/>
    </source>
</evidence>
<evidence type="ECO:0000256" key="23">
    <source>
        <dbReference type="SAM" id="MobiDB-lite"/>
    </source>
</evidence>
<evidence type="ECO:0000256" key="10">
    <source>
        <dbReference type="ARBA" id="ARBA00022776"/>
    </source>
</evidence>
<dbReference type="GO" id="GO:0007018">
    <property type="term" value="P:microtubule-based movement"/>
    <property type="evidence" value="ECO:0007669"/>
    <property type="project" value="InterPro"/>
</dbReference>
<dbReference type="PROSITE" id="PS50067">
    <property type="entry name" value="KINESIN_MOTOR_2"/>
    <property type="match status" value="1"/>
</dbReference>
<dbReference type="SUPFAM" id="SSF52540">
    <property type="entry name" value="P-loop containing nucleoside triphosphate hydrolases"/>
    <property type="match status" value="1"/>
</dbReference>
<comment type="caution">
    <text evidence="20">Lacks conserved residue(s) required for the propagation of feature annotation.</text>
</comment>
<accession>A0A218UCV7</accession>
<feature type="compositionally biased region" description="Acidic residues" evidence="23">
    <location>
        <begin position="689"/>
        <end position="699"/>
    </location>
</feature>
<dbReference type="Pfam" id="PF00225">
    <property type="entry name" value="Kinesin"/>
    <property type="match status" value="1"/>
</dbReference>
<proteinExistence type="inferred from homology"/>
<evidence type="ECO:0000256" key="8">
    <source>
        <dbReference type="ARBA" id="ARBA00022701"/>
    </source>
</evidence>
<evidence type="ECO:0000256" key="5">
    <source>
        <dbReference type="ARBA" id="ARBA00022499"/>
    </source>
</evidence>
<evidence type="ECO:0000256" key="3">
    <source>
        <dbReference type="ARBA" id="ARBA00004476"/>
    </source>
</evidence>
<dbReference type="GO" id="GO:0090543">
    <property type="term" value="C:Flemming body"/>
    <property type="evidence" value="ECO:0007669"/>
    <property type="project" value="UniProtKB-SubCell"/>
</dbReference>
<evidence type="ECO:0000256" key="20">
    <source>
        <dbReference type="PROSITE-ProRule" id="PRU00283"/>
    </source>
</evidence>
<evidence type="ECO:0000313" key="26">
    <source>
        <dbReference type="Proteomes" id="UP000197619"/>
    </source>
</evidence>
<keyword evidence="9 21" id="KW-0547">Nucleotide-binding</keyword>
<dbReference type="PANTHER" id="PTHR24115">
    <property type="entry name" value="KINESIN-RELATED"/>
    <property type="match status" value="1"/>
</dbReference>
<dbReference type="GO" id="GO:0005874">
    <property type="term" value="C:microtubule"/>
    <property type="evidence" value="ECO:0007669"/>
    <property type="project" value="UniProtKB-KW"/>
</dbReference>
<dbReference type="SMART" id="SM00129">
    <property type="entry name" value="KISc"/>
    <property type="match status" value="1"/>
</dbReference>
<organism evidence="25 26">
    <name type="scientific">Lonchura striata</name>
    <name type="common">white-rumped munia</name>
    <dbReference type="NCBI Taxonomy" id="40157"/>
    <lineage>
        <taxon>Eukaryota</taxon>
        <taxon>Metazoa</taxon>
        <taxon>Chordata</taxon>
        <taxon>Craniata</taxon>
        <taxon>Vertebrata</taxon>
        <taxon>Euteleostomi</taxon>
        <taxon>Archelosauria</taxon>
        <taxon>Archosauria</taxon>
        <taxon>Dinosauria</taxon>
        <taxon>Saurischia</taxon>
        <taxon>Theropoda</taxon>
        <taxon>Coelurosauria</taxon>
        <taxon>Aves</taxon>
        <taxon>Neognathae</taxon>
        <taxon>Neoaves</taxon>
        <taxon>Telluraves</taxon>
        <taxon>Australaves</taxon>
        <taxon>Passeriformes</taxon>
        <taxon>Passeroidea</taxon>
        <taxon>Estrildidae</taxon>
        <taxon>Estrildinae</taxon>
        <taxon>Lonchura</taxon>
    </lineage>
</organism>
<dbReference type="Gene3D" id="3.40.850.10">
    <property type="entry name" value="Kinesin motor domain"/>
    <property type="match status" value="1"/>
</dbReference>
<evidence type="ECO:0000256" key="19">
    <source>
        <dbReference type="ARBA" id="ARBA00066079"/>
    </source>
</evidence>
<protein>
    <recommendedName>
        <fullName evidence="21">Kinesin-like protein</fullName>
    </recommendedName>
</protein>
<keyword evidence="10" id="KW-0498">Mitosis</keyword>
<evidence type="ECO:0000256" key="13">
    <source>
        <dbReference type="ARBA" id="ARBA00023054"/>
    </source>
</evidence>
<dbReference type="GO" id="GO:0005634">
    <property type="term" value="C:nucleus"/>
    <property type="evidence" value="ECO:0007669"/>
    <property type="project" value="UniProtKB-SubCell"/>
</dbReference>
<keyword evidence="16" id="KW-0539">Nucleus</keyword>
<evidence type="ECO:0000256" key="1">
    <source>
        <dbReference type="ARBA" id="ARBA00004123"/>
    </source>
</evidence>
<evidence type="ECO:0000256" key="9">
    <source>
        <dbReference type="ARBA" id="ARBA00022741"/>
    </source>
</evidence>
<dbReference type="GO" id="GO:0016887">
    <property type="term" value="F:ATP hydrolysis activity"/>
    <property type="evidence" value="ECO:0007669"/>
    <property type="project" value="TreeGrafter"/>
</dbReference>
<dbReference type="InterPro" id="IPR038105">
    <property type="entry name" value="Kif23_Arf-bd_sf"/>
</dbReference>
<evidence type="ECO:0000256" key="15">
    <source>
        <dbReference type="ARBA" id="ARBA00023212"/>
    </source>
</evidence>
<keyword evidence="13 22" id="KW-0175">Coiled coil</keyword>
<evidence type="ECO:0000256" key="17">
    <source>
        <dbReference type="ARBA" id="ARBA00023306"/>
    </source>
</evidence>
<dbReference type="InterPro" id="IPR027640">
    <property type="entry name" value="Kinesin-like_fam"/>
</dbReference>
<evidence type="ECO:0000313" key="25">
    <source>
        <dbReference type="EMBL" id="OWK51617.1"/>
    </source>
</evidence>
<keyword evidence="5" id="KW-1017">Isopeptide bond</keyword>
<keyword evidence="26" id="KW-1185">Reference proteome</keyword>
<keyword evidence="4" id="KW-0963">Cytoplasm</keyword>
<dbReference type="InterPro" id="IPR036961">
    <property type="entry name" value="Kinesin_motor_dom_sf"/>
</dbReference>
<dbReference type="GO" id="GO:0005871">
    <property type="term" value="C:kinesin complex"/>
    <property type="evidence" value="ECO:0007669"/>
    <property type="project" value="TreeGrafter"/>
</dbReference>
<dbReference type="PANTHER" id="PTHR24115:SF600">
    <property type="entry name" value="KINESIN-LIKE PROTEIN KIF23"/>
    <property type="match status" value="1"/>
</dbReference>
<dbReference type="InterPro" id="IPR027417">
    <property type="entry name" value="P-loop_NTPase"/>
</dbReference>
<reference evidence="25 26" key="1">
    <citation type="submission" date="2017-05" db="EMBL/GenBank/DDBJ databases">
        <title>Genome of assembly of the Bengalese finch, Lonchura striata domestica.</title>
        <authorList>
            <person name="Colquitt B.M."/>
            <person name="Brainard M.S."/>
        </authorList>
    </citation>
    <scope>NUCLEOTIDE SEQUENCE [LARGE SCALE GENOMIC DNA]</scope>
    <source>
        <strain evidence="25">White83orange57</strain>
    </source>
</reference>
<dbReference type="Proteomes" id="UP000197619">
    <property type="component" value="Unassembled WGS sequence"/>
</dbReference>
<evidence type="ECO:0000256" key="22">
    <source>
        <dbReference type="SAM" id="Coils"/>
    </source>
</evidence>
<evidence type="ECO:0000256" key="4">
    <source>
        <dbReference type="ARBA" id="ARBA00022490"/>
    </source>
</evidence>